<name>A0A944CIZ9_9BACI</name>
<sequence length="314" mass="35666">MQKIIPLTLDSPFSEGIVVVYAVLGETATLVDAGNPGEKSFYQLKSLLKDQKLSFKDFDHIILTHMHTDHSGGVSLIQQEAGLPVYVHDLARPVVTGGETEFNRINQFFNDFIMRCGADPSVHQHARRYKEEIWRDVHYVSEGDDVYIGGKPYMVVHVPGHSQTDILLIDEQKGITFVGDHIIPELAVNAFIEPPLPGNNHRPAPLIQYRESLIRSRGRQLGKCYSGHGKPFTQHIELIDKRLAQQDARCQQIEQVLKERDKNVYEICQEVYPHLKGGIVFLGLSQIQGHLDLMEARNEVMKVERGSIFYYKLI</sequence>
<dbReference type="PROSITE" id="PS00743">
    <property type="entry name" value="BETA_LACTAMASE_B_1"/>
    <property type="match status" value="1"/>
</dbReference>
<feature type="domain" description="Metallo-beta-lactamase" evidence="5">
    <location>
        <begin position="17"/>
        <end position="228"/>
    </location>
</feature>
<dbReference type="SMART" id="SM00849">
    <property type="entry name" value="Lactamase_B"/>
    <property type="match status" value="1"/>
</dbReference>
<dbReference type="AlphaFoldDB" id="A0A944CIZ9"/>
<dbReference type="InterPro" id="IPR001018">
    <property type="entry name" value="Beta-lactamase_class-B_CS"/>
</dbReference>
<evidence type="ECO:0000256" key="2">
    <source>
        <dbReference type="ARBA" id="ARBA00022723"/>
    </source>
</evidence>
<dbReference type="GO" id="GO:0008800">
    <property type="term" value="F:beta-lactamase activity"/>
    <property type="evidence" value="ECO:0007669"/>
    <property type="project" value="InterPro"/>
</dbReference>
<keyword evidence="3" id="KW-0378">Hydrolase</keyword>
<accession>A0A944CIZ9</accession>
<dbReference type="SUPFAM" id="SSF56281">
    <property type="entry name" value="Metallo-hydrolase/oxidoreductase"/>
    <property type="match status" value="1"/>
</dbReference>
<keyword evidence="4" id="KW-0862">Zinc</keyword>
<keyword evidence="7" id="KW-1185">Reference proteome</keyword>
<gene>
    <name evidence="6" type="ORF">DYI25_06545</name>
</gene>
<dbReference type="PANTHER" id="PTHR23131:SF4">
    <property type="entry name" value="METALLO-BETA-LACTAMASE SUPERFAMILY POTEIN"/>
    <property type="match status" value="1"/>
</dbReference>
<dbReference type="Pfam" id="PF00753">
    <property type="entry name" value="Lactamase_B"/>
    <property type="match status" value="1"/>
</dbReference>
<evidence type="ECO:0000259" key="5">
    <source>
        <dbReference type="SMART" id="SM00849"/>
    </source>
</evidence>
<dbReference type="InterPro" id="IPR001279">
    <property type="entry name" value="Metallo-B-lactamas"/>
</dbReference>
<evidence type="ECO:0000256" key="1">
    <source>
        <dbReference type="ARBA" id="ARBA00001947"/>
    </source>
</evidence>
<dbReference type="InterPro" id="IPR036866">
    <property type="entry name" value="RibonucZ/Hydroxyglut_hydro"/>
</dbReference>
<dbReference type="GO" id="GO:0017001">
    <property type="term" value="P:antibiotic catabolic process"/>
    <property type="evidence" value="ECO:0007669"/>
    <property type="project" value="InterPro"/>
</dbReference>
<evidence type="ECO:0000313" key="6">
    <source>
        <dbReference type="EMBL" id="MBS8264090.1"/>
    </source>
</evidence>
<reference evidence="6 7" key="1">
    <citation type="journal article" date="2021" name="Microorganisms">
        <title>Bacterial Dimethylsulfoniopropionate Biosynthesis in the East China Sea.</title>
        <authorList>
            <person name="Liu J."/>
            <person name="Zhang Y."/>
            <person name="Liu J."/>
            <person name="Zhong H."/>
            <person name="Williams B.T."/>
            <person name="Zheng Y."/>
            <person name="Curson A.R.J."/>
            <person name="Sun C."/>
            <person name="Sun H."/>
            <person name="Song D."/>
            <person name="Wagner Mackenzie B."/>
            <person name="Bermejo Martinez A."/>
            <person name="Todd J.D."/>
            <person name="Zhang X.H."/>
        </authorList>
    </citation>
    <scope>NUCLEOTIDE SEQUENCE [LARGE SCALE GENOMIC DNA]</scope>
    <source>
        <strain evidence="6 7">ESS08</strain>
    </source>
</reference>
<dbReference type="GO" id="GO:0008270">
    <property type="term" value="F:zinc ion binding"/>
    <property type="evidence" value="ECO:0007669"/>
    <property type="project" value="InterPro"/>
</dbReference>
<comment type="cofactor">
    <cofactor evidence="1">
        <name>Zn(2+)</name>
        <dbReference type="ChEBI" id="CHEBI:29105"/>
    </cofactor>
</comment>
<protein>
    <submittedName>
        <fullName evidence="6">MBL fold metallo-hydrolase</fullName>
    </submittedName>
</protein>
<evidence type="ECO:0000313" key="7">
    <source>
        <dbReference type="Proteomes" id="UP000761411"/>
    </source>
</evidence>
<organism evidence="6 7">
    <name type="scientific">Mesobacillus boroniphilus</name>
    <dbReference type="NCBI Taxonomy" id="308892"/>
    <lineage>
        <taxon>Bacteria</taxon>
        <taxon>Bacillati</taxon>
        <taxon>Bacillota</taxon>
        <taxon>Bacilli</taxon>
        <taxon>Bacillales</taxon>
        <taxon>Bacillaceae</taxon>
        <taxon>Mesobacillus</taxon>
    </lineage>
</organism>
<dbReference type="InterPro" id="IPR050662">
    <property type="entry name" value="Sec-metab_biosynth-thioest"/>
</dbReference>
<proteinExistence type="predicted"/>
<dbReference type="PANTHER" id="PTHR23131">
    <property type="entry name" value="ENDORIBONUCLEASE LACTB2"/>
    <property type="match status" value="1"/>
</dbReference>
<dbReference type="Gene3D" id="3.60.15.10">
    <property type="entry name" value="Ribonuclease Z/Hydroxyacylglutathione hydrolase-like"/>
    <property type="match status" value="1"/>
</dbReference>
<comment type="caution">
    <text evidence="6">The sequence shown here is derived from an EMBL/GenBank/DDBJ whole genome shotgun (WGS) entry which is preliminary data.</text>
</comment>
<dbReference type="Proteomes" id="UP000761411">
    <property type="component" value="Unassembled WGS sequence"/>
</dbReference>
<dbReference type="EMBL" id="QTKX01000001">
    <property type="protein sequence ID" value="MBS8264090.1"/>
    <property type="molecule type" value="Genomic_DNA"/>
</dbReference>
<keyword evidence="2" id="KW-0479">Metal-binding</keyword>
<evidence type="ECO:0000256" key="4">
    <source>
        <dbReference type="ARBA" id="ARBA00022833"/>
    </source>
</evidence>
<evidence type="ECO:0000256" key="3">
    <source>
        <dbReference type="ARBA" id="ARBA00022801"/>
    </source>
</evidence>